<proteinExistence type="predicted"/>
<keyword evidence="1" id="KW-0472">Membrane</keyword>
<dbReference type="AlphaFoldDB" id="A0A3F3PNF8"/>
<sequence>MCFISIWKVVSAPSRGWCFLILVDLHSSTSLFSFLLLFLFFFFPLSNLCCPNSFDRKGKRRAASGVFQQRHARVFRASKTKILLPVLFLFPFAHLATLSIPLSYPADTDP</sequence>
<name>A0A3F3PNF8_9EURO</name>
<dbReference type="RefSeq" id="XP_026621314.1">
    <property type="nucleotide sequence ID" value="XM_026763333.1"/>
</dbReference>
<keyword evidence="1" id="KW-1133">Transmembrane helix</keyword>
<evidence type="ECO:0000256" key="1">
    <source>
        <dbReference type="SAM" id="Phobius"/>
    </source>
</evidence>
<accession>A0A3F3PNF8</accession>
<evidence type="ECO:0000313" key="2">
    <source>
        <dbReference type="EMBL" id="RDH28292.1"/>
    </source>
</evidence>
<organism evidence="2 3">
    <name type="scientific">Aspergillus welwitschiae</name>
    <dbReference type="NCBI Taxonomy" id="1341132"/>
    <lineage>
        <taxon>Eukaryota</taxon>
        <taxon>Fungi</taxon>
        <taxon>Dikarya</taxon>
        <taxon>Ascomycota</taxon>
        <taxon>Pezizomycotina</taxon>
        <taxon>Eurotiomycetes</taxon>
        <taxon>Eurotiomycetidae</taxon>
        <taxon>Eurotiales</taxon>
        <taxon>Aspergillaceae</taxon>
        <taxon>Aspergillus</taxon>
        <taxon>Aspergillus subgen. Circumdati</taxon>
    </lineage>
</organism>
<reference evidence="2 3" key="1">
    <citation type="submission" date="2018-07" db="EMBL/GenBank/DDBJ databases">
        <title>The genomes of Aspergillus section Nigri reveals drivers in fungal speciation.</title>
        <authorList>
            <consortium name="DOE Joint Genome Institute"/>
            <person name="Vesth T.C."/>
            <person name="Nybo J."/>
            <person name="Theobald S."/>
            <person name="Brandl J."/>
            <person name="Frisvad J.C."/>
            <person name="Nielsen K.F."/>
            <person name="Lyhne E.K."/>
            <person name="Kogle M.E."/>
            <person name="Kuo A."/>
            <person name="Riley R."/>
            <person name="Clum A."/>
            <person name="Nolan M."/>
            <person name="Lipzen A."/>
            <person name="Salamov A."/>
            <person name="Henrissat B."/>
            <person name="Wiebenga A."/>
            <person name="De vries R.P."/>
            <person name="Grigoriev I.V."/>
            <person name="Mortensen U.H."/>
            <person name="Andersen M.R."/>
            <person name="Baker S.E."/>
        </authorList>
    </citation>
    <scope>NUCLEOTIDE SEQUENCE [LARGE SCALE GENOMIC DNA]</scope>
    <source>
        <strain evidence="2 3">CBS 139.54b</strain>
    </source>
</reference>
<feature type="transmembrane region" description="Helical" evidence="1">
    <location>
        <begin position="82"/>
        <end position="104"/>
    </location>
</feature>
<keyword evidence="1" id="KW-0812">Transmembrane</keyword>
<dbReference type="Proteomes" id="UP000253729">
    <property type="component" value="Unassembled WGS sequence"/>
</dbReference>
<evidence type="ECO:0000313" key="3">
    <source>
        <dbReference type="Proteomes" id="UP000253729"/>
    </source>
</evidence>
<protein>
    <submittedName>
        <fullName evidence="2">Uncharacterized protein</fullName>
    </submittedName>
</protein>
<feature type="transmembrane region" description="Helical" evidence="1">
    <location>
        <begin position="31"/>
        <end position="50"/>
    </location>
</feature>
<keyword evidence="3" id="KW-1185">Reference proteome</keyword>
<dbReference type="EMBL" id="KZ852078">
    <property type="protein sequence ID" value="RDH28292.1"/>
    <property type="molecule type" value="Genomic_DNA"/>
</dbReference>
<dbReference type="GeneID" id="38131689"/>
<gene>
    <name evidence="2" type="ORF">BDQ94DRAFT_100438</name>
</gene>